<dbReference type="PANTHER" id="PTHR42188">
    <property type="entry name" value="23S RRNA-SPECIFIC ENDONUCLEASE VAPC20"/>
    <property type="match status" value="1"/>
</dbReference>
<evidence type="ECO:0000313" key="2">
    <source>
        <dbReference type="EMBL" id="KKU61472.1"/>
    </source>
</evidence>
<dbReference type="GO" id="GO:0016075">
    <property type="term" value="P:rRNA catabolic process"/>
    <property type="evidence" value="ECO:0007669"/>
    <property type="project" value="TreeGrafter"/>
</dbReference>
<dbReference type="PANTHER" id="PTHR42188:SF1">
    <property type="entry name" value="23S RRNA-SPECIFIC ENDONUCLEASE VAPC20"/>
    <property type="match status" value="1"/>
</dbReference>
<dbReference type="InterPro" id="IPR002716">
    <property type="entry name" value="PIN_dom"/>
</dbReference>
<dbReference type="GO" id="GO:0004521">
    <property type="term" value="F:RNA endonuclease activity"/>
    <property type="evidence" value="ECO:0007669"/>
    <property type="project" value="InterPro"/>
</dbReference>
<dbReference type="Gene3D" id="3.40.50.1010">
    <property type="entry name" value="5'-nuclease"/>
    <property type="match status" value="1"/>
</dbReference>
<protein>
    <recommendedName>
        <fullName evidence="1">PIN domain-containing protein</fullName>
    </recommendedName>
</protein>
<reference evidence="2 3" key="1">
    <citation type="journal article" date="2015" name="Nature">
        <title>rRNA introns, odd ribosomes, and small enigmatic genomes across a large radiation of phyla.</title>
        <authorList>
            <person name="Brown C.T."/>
            <person name="Hug L.A."/>
            <person name="Thomas B.C."/>
            <person name="Sharon I."/>
            <person name="Castelle C.J."/>
            <person name="Singh A."/>
            <person name="Wilkins M.J."/>
            <person name="Williams K.H."/>
            <person name="Banfield J.F."/>
        </authorList>
    </citation>
    <scope>NUCLEOTIDE SEQUENCE [LARGE SCALE GENOMIC DNA]</scope>
</reference>
<dbReference type="Pfam" id="PF01850">
    <property type="entry name" value="PIN"/>
    <property type="match status" value="1"/>
</dbReference>
<dbReference type="Proteomes" id="UP000033860">
    <property type="component" value="Unassembled WGS sequence"/>
</dbReference>
<dbReference type="CDD" id="cd09854">
    <property type="entry name" value="PIN_VapC-like"/>
    <property type="match status" value="1"/>
</dbReference>
<gene>
    <name evidence="2" type="ORF">UX85_C0003G0131</name>
</gene>
<comment type="caution">
    <text evidence="2">The sequence shown here is derived from an EMBL/GenBank/DDBJ whole genome shotgun (WGS) entry which is preliminary data.</text>
</comment>
<evidence type="ECO:0000313" key="3">
    <source>
        <dbReference type="Proteomes" id="UP000033860"/>
    </source>
</evidence>
<evidence type="ECO:0000259" key="1">
    <source>
        <dbReference type="Pfam" id="PF01850"/>
    </source>
</evidence>
<proteinExistence type="predicted"/>
<dbReference type="SUPFAM" id="SSF88723">
    <property type="entry name" value="PIN domain-like"/>
    <property type="match status" value="1"/>
</dbReference>
<dbReference type="InterPro" id="IPR029060">
    <property type="entry name" value="PIN-like_dom_sf"/>
</dbReference>
<dbReference type="AlphaFoldDB" id="A0A0G1RWF1"/>
<sequence>MNKQTLVVGDADSIVARANPNDLKHQEAKKITDRLSDLEAQLIYPVTAVVEAVTFIQRALNSGATAYGTAVEFIESGQVAEVDEEIYSRAVNDFFDASVSKQDTLFDCIVAAVAKKYGAEAIFSFDKFYQKHGFKLASEL</sequence>
<accession>A0A0G1RWF1</accession>
<dbReference type="EMBL" id="LCNT01000003">
    <property type="protein sequence ID" value="KKU61472.1"/>
    <property type="molecule type" value="Genomic_DNA"/>
</dbReference>
<dbReference type="InterPro" id="IPR039018">
    <property type="entry name" value="VapC20-like"/>
</dbReference>
<organism evidence="2 3">
    <name type="scientific">Candidatus Beckwithbacteria bacterium GW2011_GWB1_47_15</name>
    <dbReference type="NCBI Taxonomy" id="1618371"/>
    <lineage>
        <taxon>Bacteria</taxon>
        <taxon>Candidatus Beckwithiibacteriota</taxon>
    </lineage>
</organism>
<name>A0A0G1RWF1_9BACT</name>
<feature type="domain" description="PIN" evidence="1">
    <location>
        <begin position="25"/>
        <end position="130"/>
    </location>
</feature>